<gene>
    <name evidence="2" type="ORF">LAB08_R25100</name>
</gene>
<keyword evidence="3" id="KW-1185">Reference proteome</keyword>
<proteinExistence type="predicted"/>
<evidence type="ECO:0000256" key="1">
    <source>
        <dbReference type="SAM" id="SignalP"/>
    </source>
</evidence>
<accession>A0ABM7RRE7</accession>
<dbReference type="InterPro" id="IPR010727">
    <property type="entry name" value="DUF1302"/>
</dbReference>
<feature type="signal peptide" evidence="1">
    <location>
        <begin position="1"/>
        <end position="40"/>
    </location>
</feature>
<reference evidence="2 3" key="1">
    <citation type="submission" date="2016-04" db="EMBL/GenBank/DDBJ databases">
        <title>Complete genome sequence of Pseudomonas sp. LAB-08 isolated from TCE contaminated aquifer soil.</title>
        <authorList>
            <person name="Dohra H."/>
            <person name="Suzuki K."/>
            <person name="Fatma A."/>
            <person name="Inuzuka Y."/>
            <person name="Honjo M."/>
            <person name="Tashiro Y."/>
            <person name="Futamata H."/>
        </authorList>
    </citation>
    <scope>NUCLEOTIDE SEQUENCE [LARGE SCALE GENOMIC DNA]</scope>
    <source>
        <strain evidence="2 3">LAB-08</strain>
    </source>
</reference>
<dbReference type="EMBL" id="AP017423">
    <property type="protein sequence ID" value="BCX67873.1"/>
    <property type="molecule type" value="Genomic_DNA"/>
</dbReference>
<dbReference type="RefSeq" id="WP_254007527.1">
    <property type="nucleotide sequence ID" value="NZ_AP017423.2"/>
</dbReference>
<evidence type="ECO:0000313" key="2">
    <source>
        <dbReference type="EMBL" id="BCX67873.1"/>
    </source>
</evidence>
<sequence length="572" mass="62607">MKTTTKRSVSGRSVSSIKPVYVSCSIALLLGAAAGNEALAFEVETGNPDVSVRWDNTVRYNAGWRMEGRNDDFDKSPFYDDTEHKFDKGDMVTNRVDLLTELDVAWKQKHGFRVSAAGWYDDAYQDSAEPNPNLVGSGNYNNNHYNGYANRYIAGPSGEFLDAFAFTGFQLGSVGVNLKAGQHNVYWGESLFTLGNSIAYSQGPVDTIKAATSPGAEAKELFLPLKQISTDIQLTDELSLGAQYLLDWKPFRLVPGGTYFSNADGARSDLGSPAAIFRIPNGDDIEPDSHGDFGVNLRWSPYWLEGTAGVYYRKFGEKLPWSFTQVGIVQVAPGRFAGVPNAIRYNYARDTELYGLSLTKNLGTVSVAGEVSYRKNTALNSVAGYTVISTGDASYSQAEGARGDSYHALINGIYLLPRTALWEGGTLQAELTYNKLDKITENAARYNGRGHGCVTAYSKNCADDHSVGTQVGFTPEWPQLFPGWDVSMPVTWAYGIDGNSPTLGGTSEGAYNYSVGISGKWMNLHNFTLKWIDSHADYKNNPARGYVTSDYTNGAAVQNDHGWLSFTYKTTF</sequence>
<protein>
    <submittedName>
        <fullName evidence="2">DUF1302 domain-containing protein</fullName>
    </submittedName>
</protein>
<organism evidence="2 3">
    <name type="scientific">Pseudomonas izuensis</name>
    <dbReference type="NCBI Taxonomy" id="2684212"/>
    <lineage>
        <taxon>Bacteria</taxon>
        <taxon>Pseudomonadati</taxon>
        <taxon>Pseudomonadota</taxon>
        <taxon>Gammaproteobacteria</taxon>
        <taxon>Pseudomonadales</taxon>
        <taxon>Pseudomonadaceae</taxon>
        <taxon>Pseudomonas</taxon>
    </lineage>
</organism>
<feature type="chain" id="PRO_5045434093" evidence="1">
    <location>
        <begin position="41"/>
        <end position="572"/>
    </location>
</feature>
<dbReference type="Proteomes" id="UP000218595">
    <property type="component" value="Chromosome"/>
</dbReference>
<evidence type="ECO:0000313" key="3">
    <source>
        <dbReference type="Proteomes" id="UP000218595"/>
    </source>
</evidence>
<name>A0ABM7RRE7_9PSED</name>
<keyword evidence="1" id="KW-0732">Signal</keyword>
<dbReference type="Pfam" id="PF06980">
    <property type="entry name" value="DUF1302"/>
    <property type="match status" value="1"/>
</dbReference>